<evidence type="ECO:0000313" key="1">
    <source>
        <dbReference type="EMBL" id="ASJ74467.1"/>
    </source>
</evidence>
<organism evidence="1 2">
    <name type="scientific">Granulosicoccus antarcticus IMCC3135</name>
    <dbReference type="NCBI Taxonomy" id="1192854"/>
    <lineage>
        <taxon>Bacteria</taxon>
        <taxon>Pseudomonadati</taxon>
        <taxon>Pseudomonadota</taxon>
        <taxon>Gammaproteobacteria</taxon>
        <taxon>Chromatiales</taxon>
        <taxon>Granulosicoccaceae</taxon>
        <taxon>Granulosicoccus</taxon>
    </lineage>
</organism>
<protein>
    <submittedName>
        <fullName evidence="1">Uncharacterized protein</fullName>
    </submittedName>
</protein>
<sequence length="52" mass="6318">MLCLYTLTVDKYVDGWRIERCNLYGIRLAEFCTFYDQCEYPLCYKAAWLESF</sequence>
<dbReference type="Proteomes" id="UP000250079">
    <property type="component" value="Chromosome"/>
</dbReference>
<keyword evidence="2" id="KW-1185">Reference proteome</keyword>
<name>A0A2Z2P1V3_9GAMM</name>
<reference evidence="1 2" key="1">
    <citation type="submission" date="2016-12" db="EMBL/GenBank/DDBJ databases">
        <authorList>
            <person name="Song W.-J."/>
            <person name="Kurnit D.M."/>
        </authorList>
    </citation>
    <scope>NUCLEOTIDE SEQUENCE [LARGE SCALE GENOMIC DNA]</scope>
    <source>
        <strain evidence="1 2">IMCC3135</strain>
    </source>
</reference>
<gene>
    <name evidence="1" type="ORF">IMCC3135_21975</name>
</gene>
<accession>A0A2Z2P1V3</accession>
<dbReference type="KEGG" id="gai:IMCC3135_21975"/>
<evidence type="ECO:0000313" key="2">
    <source>
        <dbReference type="Proteomes" id="UP000250079"/>
    </source>
</evidence>
<proteinExistence type="predicted"/>
<dbReference type="EMBL" id="CP018632">
    <property type="protein sequence ID" value="ASJ74467.1"/>
    <property type="molecule type" value="Genomic_DNA"/>
</dbReference>
<dbReference type="AlphaFoldDB" id="A0A2Z2P1V3"/>